<accession>A0ABS7FWY7</accession>
<sequence length="139" mass="14693">MTGWFAALVFLAFGAGFVIGGVHRFRTTRAFLASARRAWGVVEDVRVVRSTDSNEYFPVLRFRTAEGADVRTVGELPGSAWELQQSKGRSVPVLYDPADPDRARVDTAGNRGASGAVGLVAAGCVLALIGVAILVGTAR</sequence>
<evidence type="ECO:0000313" key="3">
    <source>
        <dbReference type="EMBL" id="MBW8484941.1"/>
    </source>
</evidence>
<proteinExistence type="predicted"/>
<dbReference type="EMBL" id="JAIBOA010000013">
    <property type="protein sequence ID" value="MBW8484941.1"/>
    <property type="molecule type" value="Genomic_DNA"/>
</dbReference>
<comment type="caution">
    <text evidence="3">The sequence shown here is derived from an EMBL/GenBank/DDBJ whole genome shotgun (WGS) entry which is preliminary data.</text>
</comment>
<protein>
    <submittedName>
        <fullName evidence="3">DUF3592 domain-containing protein</fullName>
    </submittedName>
</protein>
<keyword evidence="1" id="KW-1133">Transmembrane helix</keyword>
<dbReference type="InterPro" id="IPR021994">
    <property type="entry name" value="DUF3592"/>
</dbReference>
<reference evidence="3 4" key="1">
    <citation type="submission" date="2021-07" db="EMBL/GenBank/DDBJ databases">
        <title>Actinomadura sp. PM05-2 isolated from lichen.</title>
        <authorList>
            <person name="Somphong A."/>
            <person name="Phongsopitanun W."/>
            <person name="Tanasupawat S."/>
            <person name="Peongsungnone V."/>
        </authorList>
    </citation>
    <scope>NUCLEOTIDE SEQUENCE [LARGE SCALE GENOMIC DNA]</scope>
    <source>
        <strain evidence="3 4">PM05-2</strain>
    </source>
</reference>
<dbReference type="RefSeq" id="WP_220168163.1">
    <property type="nucleotide sequence ID" value="NZ_JAIBOA010000013.1"/>
</dbReference>
<feature type="transmembrane region" description="Helical" evidence="1">
    <location>
        <begin position="116"/>
        <end position="138"/>
    </location>
</feature>
<keyword evidence="1" id="KW-0812">Transmembrane</keyword>
<evidence type="ECO:0000313" key="4">
    <source>
        <dbReference type="Proteomes" id="UP000774570"/>
    </source>
</evidence>
<gene>
    <name evidence="3" type="ORF">K1Y72_21340</name>
</gene>
<evidence type="ECO:0000259" key="2">
    <source>
        <dbReference type="Pfam" id="PF12158"/>
    </source>
</evidence>
<keyword evidence="4" id="KW-1185">Reference proteome</keyword>
<keyword evidence="1" id="KW-0472">Membrane</keyword>
<dbReference type="Proteomes" id="UP000774570">
    <property type="component" value="Unassembled WGS sequence"/>
</dbReference>
<feature type="domain" description="DUF3592" evidence="2">
    <location>
        <begin position="40"/>
        <end position="108"/>
    </location>
</feature>
<name>A0ABS7FWY7_9ACTN</name>
<evidence type="ECO:0000256" key="1">
    <source>
        <dbReference type="SAM" id="Phobius"/>
    </source>
</evidence>
<organism evidence="3 4">
    <name type="scientific">Actinomadura parmotrematis</name>
    <dbReference type="NCBI Taxonomy" id="2864039"/>
    <lineage>
        <taxon>Bacteria</taxon>
        <taxon>Bacillati</taxon>
        <taxon>Actinomycetota</taxon>
        <taxon>Actinomycetes</taxon>
        <taxon>Streptosporangiales</taxon>
        <taxon>Thermomonosporaceae</taxon>
        <taxon>Actinomadura</taxon>
    </lineage>
</organism>
<dbReference type="Pfam" id="PF12158">
    <property type="entry name" value="DUF3592"/>
    <property type="match status" value="1"/>
</dbReference>